<keyword evidence="4 6" id="KW-1133">Transmembrane helix</keyword>
<gene>
    <name evidence="8" type="ORF">FG383_13145</name>
</gene>
<reference evidence="8 9" key="1">
    <citation type="submission" date="2019-05" db="EMBL/GenBank/DDBJ databases">
        <title>Psychrobacillus vulpis sp. nov., a new species isolated from feces of a red fox that inhabits in The Tablas de Daimiel Natural Park, Albacete, Spain.</title>
        <authorList>
            <person name="Rodriguez M."/>
            <person name="Reina J.C."/>
            <person name="Bejar V."/>
            <person name="Llamas I."/>
        </authorList>
    </citation>
    <scope>NUCLEOTIDE SEQUENCE [LARGE SCALE GENOMIC DNA]</scope>
    <source>
        <strain evidence="8 9">NHI-2</strain>
    </source>
</reference>
<feature type="transmembrane region" description="Helical" evidence="6">
    <location>
        <begin position="393"/>
        <end position="413"/>
    </location>
</feature>
<evidence type="ECO:0000259" key="7">
    <source>
        <dbReference type="PROSITE" id="PS50850"/>
    </source>
</evidence>
<evidence type="ECO:0000256" key="6">
    <source>
        <dbReference type="SAM" id="Phobius"/>
    </source>
</evidence>
<dbReference type="EMBL" id="VDGG01000026">
    <property type="protein sequence ID" value="TQR12815.1"/>
    <property type="molecule type" value="Genomic_DNA"/>
</dbReference>
<dbReference type="GO" id="GO:0022857">
    <property type="term" value="F:transmembrane transporter activity"/>
    <property type="evidence" value="ECO:0007669"/>
    <property type="project" value="InterPro"/>
</dbReference>
<name>A0A544T5V3_9BACI</name>
<dbReference type="InterPro" id="IPR020846">
    <property type="entry name" value="MFS_dom"/>
</dbReference>
<evidence type="ECO:0000256" key="1">
    <source>
        <dbReference type="ARBA" id="ARBA00004651"/>
    </source>
</evidence>
<comment type="subcellular location">
    <subcellularLocation>
        <location evidence="1">Cell membrane</location>
        <topology evidence="1">Multi-pass membrane protein</topology>
    </subcellularLocation>
</comment>
<evidence type="ECO:0000256" key="3">
    <source>
        <dbReference type="ARBA" id="ARBA00022692"/>
    </source>
</evidence>
<comment type="caution">
    <text evidence="8">The sequence shown here is derived from an EMBL/GenBank/DDBJ whole genome shotgun (WGS) entry which is preliminary data.</text>
</comment>
<feature type="transmembrane region" description="Helical" evidence="6">
    <location>
        <begin position="419"/>
        <end position="437"/>
    </location>
</feature>
<dbReference type="OrthoDB" id="9776171at2"/>
<dbReference type="PROSITE" id="PS50850">
    <property type="entry name" value="MFS"/>
    <property type="match status" value="1"/>
</dbReference>
<feature type="transmembrane region" description="Helical" evidence="6">
    <location>
        <begin position="112"/>
        <end position="131"/>
    </location>
</feature>
<keyword evidence="5 6" id="KW-0472">Membrane</keyword>
<feature type="transmembrane region" description="Helical" evidence="6">
    <location>
        <begin position="299"/>
        <end position="321"/>
    </location>
</feature>
<evidence type="ECO:0000256" key="5">
    <source>
        <dbReference type="ARBA" id="ARBA00023136"/>
    </source>
</evidence>
<evidence type="ECO:0000256" key="2">
    <source>
        <dbReference type="ARBA" id="ARBA00022448"/>
    </source>
</evidence>
<feature type="transmembrane region" description="Helical" evidence="6">
    <location>
        <begin position="263"/>
        <end position="287"/>
    </location>
</feature>
<sequence length="445" mass="45914">MNYSKKEYYIMPDQETESTPLENQPTWLQSYIDSPEKQQQLYRRTLIIVVISQIFGGAGLAAGVTVGALLAKDMLGTDSFAGIPVALITLGSAVAALLVGRLSQRFGRRFGLATGFLTGGIGAIGVVISAATNNILLLFASLLIYGAGTATNLQARYAGTDLAMPKQRATAISIAMVSTTFGAVAGPNLVEVMGEFAASIGVPALAGPFILSAAAFILAGLVLLILLRPDPFNVAKAIAEGKAANNSKHSDTESTIIANNKPLIIVGATVMVLTQIVMVAIMTMTPIHMGHHGHSLKEVGLVIGFHIGGMYLPSLVTGILVDKVGRTAMAIAAGATLLLAGVIAAIAPTDSIPVLIIALTLLGIGWNFGLISGTTLIVDATNPYTRAKTQGSVDVLIALVGASGGALSGMVLAHSSYTTLSLTGGILSLLLIPVVVWSRSKQSNS</sequence>
<evidence type="ECO:0000313" key="8">
    <source>
        <dbReference type="EMBL" id="TQR12815.1"/>
    </source>
</evidence>
<feature type="transmembrane region" description="Helical" evidence="6">
    <location>
        <begin position="81"/>
        <end position="100"/>
    </location>
</feature>
<feature type="transmembrane region" description="Helical" evidence="6">
    <location>
        <begin position="169"/>
        <end position="190"/>
    </location>
</feature>
<feature type="transmembrane region" description="Helical" evidence="6">
    <location>
        <begin position="196"/>
        <end position="227"/>
    </location>
</feature>
<accession>A0A544T5V3</accession>
<keyword evidence="9" id="KW-1185">Reference proteome</keyword>
<dbReference type="SUPFAM" id="SSF103473">
    <property type="entry name" value="MFS general substrate transporter"/>
    <property type="match status" value="1"/>
</dbReference>
<dbReference type="PANTHER" id="PTHR23534:SF1">
    <property type="entry name" value="MAJOR FACILITATOR SUPERFAMILY PROTEIN"/>
    <property type="match status" value="1"/>
</dbReference>
<dbReference type="InterPro" id="IPR036259">
    <property type="entry name" value="MFS_trans_sf"/>
</dbReference>
<feature type="domain" description="Major facilitator superfamily (MFS) profile" evidence="7">
    <location>
        <begin position="45"/>
        <end position="442"/>
    </location>
</feature>
<dbReference type="Proteomes" id="UP000318937">
    <property type="component" value="Unassembled WGS sequence"/>
</dbReference>
<feature type="transmembrane region" description="Helical" evidence="6">
    <location>
        <begin position="46"/>
        <end position="69"/>
    </location>
</feature>
<dbReference type="InterPro" id="IPR011701">
    <property type="entry name" value="MFS"/>
</dbReference>
<evidence type="ECO:0000256" key="4">
    <source>
        <dbReference type="ARBA" id="ARBA00022989"/>
    </source>
</evidence>
<dbReference type="GO" id="GO:0005886">
    <property type="term" value="C:plasma membrane"/>
    <property type="evidence" value="ECO:0007669"/>
    <property type="project" value="UniProtKB-SubCell"/>
</dbReference>
<dbReference type="Pfam" id="PF07690">
    <property type="entry name" value="MFS_1"/>
    <property type="match status" value="1"/>
</dbReference>
<keyword evidence="2" id="KW-0813">Transport</keyword>
<feature type="transmembrane region" description="Helical" evidence="6">
    <location>
        <begin position="328"/>
        <end position="348"/>
    </location>
</feature>
<organism evidence="8 9">
    <name type="scientific">Psychrobacillus soli</name>
    <dbReference type="NCBI Taxonomy" id="1543965"/>
    <lineage>
        <taxon>Bacteria</taxon>
        <taxon>Bacillati</taxon>
        <taxon>Bacillota</taxon>
        <taxon>Bacilli</taxon>
        <taxon>Bacillales</taxon>
        <taxon>Bacillaceae</taxon>
        <taxon>Psychrobacillus</taxon>
    </lineage>
</organism>
<protein>
    <submittedName>
        <fullName evidence="8">MFS transporter</fullName>
    </submittedName>
</protein>
<dbReference type="PANTHER" id="PTHR23534">
    <property type="entry name" value="MFS PERMEASE"/>
    <property type="match status" value="1"/>
</dbReference>
<feature type="transmembrane region" description="Helical" evidence="6">
    <location>
        <begin position="354"/>
        <end position="381"/>
    </location>
</feature>
<proteinExistence type="predicted"/>
<dbReference type="Gene3D" id="1.20.1250.20">
    <property type="entry name" value="MFS general substrate transporter like domains"/>
    <property type="match status" value="1"/>
</dbReference>
<keyword evidence="3 6" id="KW-0812">Transmembrane</keyword>
<evidence type="ECO:0000313" key="9">
    <source>
        <dbReference type="Proteomes" id="UP000318937"/>
    </source>
</evidence>
<feature type="transmembrane region" description="Helical" evidence="6">
    <location>
        <begin position="137"/>
        <end position="157"/>
    </location>
</feature>
<dbReference type="AlphaFoldDB" id="A0A544T5V3"/>